<dbReference type="Gene3D" id="2.120.10.30">
    <property type="entry name" value="TolB, C-terminal domain"/>
    <property type="match status" value="1"/>
</dbReference>
<dbReference type="InterPro" id="IPR011042">
    <property type="entry name" value="6-blade_b-propeller_TolB-like"/>
</dbReference>
<dbReference type="PROSITE" id="PS51257">
    <property type="entry name" value="PROKAR_LIPOPROTEIN"/>
    <property type="match status" value="1"/>
</dbReference>
<proteinExistence type="predicted"/>
<evidence type="ECO:0000313" key="4">
    <source>
        <dbReference type="Proteomes" id="UP000319769"/>
    </source>
</evidence>
<dbReference type="RefSeq" id="WP_144748102.1">
    <property type="nucleotide sequence ID" value="NZ_VMNW02000020.1"/>
</dbReference>
<keyword evidence="2" id="KW-0964">Secreted</keyword>
<dbReference type="GO" id="GO:0005576">
    <property type="term" value="C:extracellular region"/>
    <property type="evidence" value="ECO:0007669"/>
    <property type="project" value="UniProtKB-SubCell"/>
</dbReference>
<comment type="subcellular location">
    <subcellularLocation>
        <location evidence="1">Secreted</location>
    </subcellularLocation>
</comment>
<evidence type="ECO:0000256" key="1">
    <source>
        <dbReference type="ARBA" id="ARBA00004613"/>
    </source>
</evidence>
<dbReference type="InterPro" id="IPR006311">
    <property type="entry name" value="TAT_signal"/>
</dbReference>
<reference evidence="3" key="1">
    <citation type="submission" date="2019-09" db="EMBL/GenBank/DDBJ databases">
        <authorList>
            <person name="Teo W.F.A."/>
            <person name="Duangmal K."/>
        </authorList>
    </citation>
    <scope>NUCLEOTIDE SEQUENCE [LARGE SCALE GENOMIC DNA]</scope>
    <source>
        <strain evidence="3">K81G1</strain>
    </source>
</reference>
<dbReference type="PANTHER" id="PTHR10009">
    <property type="entry name" value="PROTEIN YELLOW-RELATED"/>
    <property type="match status" value="1"/>
</dbReference>
<name>A0A5N0V6U4_9PSEU</name>
<accession>A0A5N0V6U4</accession>
<keyword evidence="4" id="KW-1185">Reference proteome</keyword>
<organism evidence="3 4">
    <name type="scientific">Amycolatopsis acidicola</name>
    <dbReference type="NCBI Taxonomy" id="2596893"/>
    <lineage>
        <taxon>Bacteria</taxon>
        <taxon>Bacillati</taxon>
        <taxon>Actinomycetota</taxon>
        <taxon>Actinomycetes</taxon>
        <taxon>Pseudonocardiales</taxon>
        <taxon>Pseudonocardiaceae</taxon>
        <taxon>Amycolatopsis</taxon>
    </lineage>
</organism>
<dbReference type="Proteomes" id="UP000319769">
    <property type="component" value="Unassembled WGS sequence"/>
</dbReference>
<sequence>MRITRRQFGYAAGVFALGAAGGCARSSTAESGSTNDPQLPLTVAATSPWMANQVALTSDGTMFLGLPRFPGHEQTPSVARRGPDGAMTPFPGNGWNEWKAGDDGQNAFVYVNSLHIFADDTVWVVDQGGLRPDASPPELSTPKPGAQKVVQLDPKSGNVLRVLRFGADILPAGAQLNDLRISGDVIYLTDSGVGALIVHDLATGKTLRRLSGHKEMLAVETPAPTTSAAAGSGQNKHKTPKSDMIELSADGVWLYWAAPTGPFRRIRTDILRDPSVSDDALAGQVEQLANIPLSGGCTIDTKGNLYLSDIDNKRILLLPPSGKIVTLATDNRLLSPDGSFIGGDRTLYVPAPQTRLTQLFGNPRDLTTQPFQILSLRLPETFDGTALGDAVTGRRV</sequence>
<evidence type="ECO:0000313" key="3">
    <source>
        <dbReference type="EMBL" id="KAA9160751.1"/>
    </source>
</evidence>
<dbReference type="InterPro" id="IPR017996">
    <property type="entry name" value="MRJP/yellow-related"/>
</dbReference>
<dbReference type="AlphaFoldDB" id="A0A5N0V6U4"/>
<protein>
    <recommendedName>
        <fullName evidence="5">Major royal jelly protein</fullName>
    </recommendedName>
</protein>
<dbReference type="Pfam" id="PF03022">
    <property type="entry name" value="MRJP"/>
    <property type="match status" value="1"/>
</dbReference>
<dbReference type="PROSITE" id="PS51318">
    <property type="entry name" value="TAT"/>
    <property type="match status" value="1"/>
</dbReference>
<gene>
    <name evidence="3" type="ORF">FPZ12_016550</name>
</gene>
<dbReference type="EMBL" id="VMNW02000020">
    <property type="protein sequence ID" value="KAA9160751.1"/>
    <property type="molecule type" value="Genomic_DNA"/>
</dbReference>
<evidence type="ECO:0000256" key="2">
    <source>
        <dbReference type="ARBA" id="ARBA00022525"/>
    </source>
</evidence>
<dbReference type="SUPFAM" id="SSF101898">
    <property type="entry name" value="NHL repeat"/>
    <property type="match status" value="1"/>
</dbReference>
<evidence type="ECO:0008006" key="5">
    <source>
        <dbReference type="Google" id="ProtNLM"/>
    </source>
</evidence>
<comment type="caution">
    <text evidence="3">The sequence shown here is derived from an EMBL/GenBank/DDBJ whole genome shotgun (WGS) entry which is preliminary data.</text>
</comment>
<dbReference type="OrthoDB" id="9797664at2"/>
<dbReference type="PANTHER" id="PTHR10009:SF18">
    <property type="entry name" value="PROTEIN YELLOW-LIKE PROTEIN"/>
    <property type="match status" value="1"/>
</dbReference>